<protein>
    <submittedName>
        <fullName evidence="4">Uncharacterized protein (TIGR00369 family)</fullName>
    </submittedName>
</protein>
<comment type="similarity">
    <text evidence="1">Belongs to the thioesterase PaaI family.</text>
</comment>
<dbReference type="EMBL" id="PJMU01000006">
    <property type="protein sequence ID" value="PKV62448.1"/>
    <property type="molecule type" value="Genomic_DNA"/>
</dbReference>
<keyword evidence="5" id="KW-1185">Reference proteome</keyword>
<dbReference type="Pfam" id="PF03061">
    <property type="entry name" value="4HBT"/>
    <property type="match status" value="1"/>
</dbReference>
<dbReference type="GO" id="GO:0005829">
    <property type="term" value="C:cytosol"/>
    <property type="evidence" value="ECO:0007669"/>
    <property type="project" value="TreeGrafter"/>
</dbReference>
<dbReference type="Gene3D" id="3.10.129.10">
    <property type="entry name" value="Hotdog Thioesterase"/>
    <property type="match status" value="1"/>
</dbReference>
<dbReference type="PANTHER" id="PTHR43240:SF5">
    <property type="entry name" value="1,4-DIHYDROXY-2-NAPHTHOYL-COA THIOESTERASE 1"/>
    <property type="match status" value="1"/>
</dbReference>
<dbReference type="RefSeq" id="WP_101447453.1">
    <property type="nucleotide sequence ID" value="NZ_PJMU01000006.1"/>
</dbReference>
<reference evidence="4 5" key="1">
    <citation type="submission" date="2017-12" db="EMBL/GenBank/DDBJ databases">
        <title>Genomic Encyclopedia of Type Strains, Phase III (KMG-III): the genomes of soil and plant-associated and newly described type strains.</title>
        <authorList>
            <person name="Whitman W."/>
        </authorList>
    </citation>
    <scope>NUCLEOTIDE SEQUENCE [LARGE SCALE GENOMIC DNA]</scope>
    <source>
        <strain evidence="4 5">LP43</strain>
    </source>
</reference>
<evidence type="ECO:0000256" key="1">
    <source>
        <dbReference type="ARBA" id="ARBA00008324"/>
    </source>
</evidence>
<evidence type="ECO:0000256" key="2">
    <source>
        <dbReference type="ARBA" id="ARBA00022801"/>
    </source>
</evidence>
<accession>A0A2N3U6R9</accession>
<feature type="domain" description="Thioesterase" evidence="3">
    <location>
        <begin position="46"/>
        <end position="124"/>
    </location>
</feature>
<evidence type="ECO:0000313" key="4">
    <source>
        <dbReference type="EMBL" id="PKV62448.1"/>
    </source>
</evidence>
<dbReference type="Proteomes" id="UP000233782">
    <property type="component" value="Unassembled WGS sequence"/>
</dbReference>
<evidence type="ECO:0000313" key="5">
    <source>
        <dbReference type="Proteomes" id="UP000233782"/>
    </source>
</evidence>
<dbReference type="AlphaFoldDB" id="A0A2N3U6R9"/>
<dbReference type="InterPro" id="IPR003736">
    <property type="entry name" value="PAAI_dom"/>
</dbReference>
<keyword evidence="2" id="KW-0378">Hydrolase</keyword>
<organism evidence="4 5">
    <name type="scientific">Pontibacter ramchanderi</name>
    <dbReference type="NCBI Taxonomy" id="1179743"/>
    <lineage>
        <taxon>Bacteria</taxon>
        <taxon>Pseudomonadati</taxon>
        <taxon>Bacteroidota</taxon>
        <taxon>Cytophagia</taxon>
        <taxon>Cytophagales</taxon>
        <taxon>Hymenobacteraceae</taxon>
        <taxon>Pontibacter</taxon>
    </lineage>
</organism>
<name>A0A2N3U6R9_9BACT</name>
<evidence type="ECO:0000259" key="3">
    <source>
        <dbReference type="Pfam" id="PF03061"/>
    </source>
</evidence>
<comment type="caution">
    <text evidence="4">The sequence shown here is derived from an EMBL/GenBank/DDBJ whole genome shotgun (WGS) entry which is preliminary data.</text>
</comment>
<dbReference type="InterPro" id="IPR029069">
    <property type="entry name" value="HotDog_dom_sf"/>
</dbReference>
<gene>
    <name evidence="4" type="ORF">BD749_3860</name>
</gene>
<dbReference type="NCBIfam" id="TIGR00369">
    <property type="entry name" value="unchar_dom_1"/>
    <property type="match status" value="1"/>
</dbReference>
<dbReference type="InterPro" id="IPR006683">
    <property type="entry name" value="Thioestr_dom"/>
</dbReference>
<sequence>MDSTLEKLQEWSKNTMVEHLGIEITSFKDGVLAARMPVDKRTHQPMGLLHGGASVALAETLGSIGAALSVDLNQKACVGLEINANHIRSVREGWVYGEARALHQGRSTQVWEIRITSETGDVVCLSRMTVAVIDKK</sequence>
<proteinExistence type="inferred from homology"/>
<dbReference type="CDD" id="cd03443">
    <property type="entry name" value="PaaI_thioesterase"/>
    <property type="match status" value="1"/>
</dbReference>
<dbReference type="SUPFAM" id="SSF54637">
    <property type="entry name" value="Thioesterase/thiol ester dehydrase-isomerase"/>
    <property type="match status" value="1"/>
</dbReference>
<dbReference type="PANTHER" id="PTHR43240">
    <property type="entry name" value="1,4-DIHYDROXY-2-NAPHTHOYL-COA THIOESTERASE 1"/>
    <property type="match status" value="1"/>
</dbReference>
<dbReference type="OrthoDB" id="9798208at2"/>
<dbReference type="GO" id="GO:0061522">
    <property type="term" value="F:1,4-dihydroxy-2-naphthoyl-CoA thioesterase activity"/>
    <property type="evidence" value="ECO:0007669"/>
    <property type="project" value="TreeGrafter"/>
</dbReference>